<sequence length="188" mass="21253">MAETRIKIDAEAEISTTALAAILGVTARRVQQMAQDGTIVPVRRGYFQLGDAVQRYINFLFKPQISEAEQKLETAKRQSEAQLKLSKAQLAKMEVEELKGKLHRSEDVEGFTEDLIYTIRAALLSLPGRLSVDVTAAQSPAEAAEIIRKEVHKVMRELAAYHYDPEKYAEKVNERRDWSNAGRSYDEE</sequence>
<protein>
    <recommendedName>
        <fullName evidence="3">Terminase small subunit</fullName>
    </recommendedName>
</protein>
<reference evidence="2" key="1">
    <citation type="journal article" date="2021" name="Proc. Natl. Acad. Sci. U.S.A.">
        <title>A Catalog of Tens of Thousands of Viruses from Human Metagenomes Reveals Hidden Associations with Chronic Diseases.</title>
        <authorList>
            <person name="Tisza M.J."/>
            <person name="Buck C.B."/>
        </authorList>
    </citation>
    <scope>NUCLEOTIDE SEQUENCE</scope>
    <source>
        <strain evidence="2">CtFWA4</strain>
    </source>
</reference>
<organism evidence="2">
    <name type="scientific">Caudovirales sp. ctFWA4</name>
    <dbReference type="NCBI Taxonomy" id="2827628"/>
    <lineage>
        <taxon>Viruses</taxon>
        <taxon>Duplodnaviria</taxon>
        <taxon>Heunggongvirae</taxon>
        <taxon>Uroviricota</taxon>
        <taxon>Caudoviricetes</taxon>
    </lineage>
</organism>
<name>A0A8S5LIX0_9CAUD</name>
<accession>A0A8S5LIX0</accession>
<feature type="coiled-coil region" evidence="1">
    <location>
        <begin position="65"/>
        <end position="108"/>
    </location>
</feature>
<dbReference type="EMBL" id="BK015858">
    <property type="protein sequence ID" value="DAD69966.1"/>
    <property type="molecule type" value="Genomic_DNA"/>
</dbReference>
<evidence type="ECO:0000256" key="1">
    <source>
        <dbReference type="SAM" id="Coils"/>
    </source>
</evidence>
<evidence type="ECO:0000313" key="2">
    <source>
        <dbReference type="EMBL" id="DAD69966.1"/>
    </source>
</evidence>
<proteinExistence type="predicted"/>
<keyword evidence="1" id="KW-0175">Coiled coil</keyword>
<evidence type="ECO:0008006" key="3">
    <source>
        <dbReference type="Google" id="ProtNLM"/>
    </source>
</evidence>